<name>A0A3P1VB65_9ACTO</name>
<dbReference type="Proteomes" id="UP000271272">
    <property type="component" value="Unassembled WGS sequence"/>
</dbReference>
<sequence>MASDIIMSQDRSTDRLRDKGQEDNVSKDGEAIMSVMGVVKKIGAGAGALVLVGGGFAAGVTYANWGDPVITAHGIEQQISTCSELTTVKVTHTGVVHYEDGSIPLINKKTFNMIYSANVRVGVDLTEVDVTVKDKRITVEIPKATVQQIAIDPSSIVMYDKSFTLISSNEEDVAAAITEAEADISKNLDDDTLVVTADQQAEDVIEGLLHPLTTSSQGYTIEFVHDDAPVVQ</sequence>
<accession>A0A3P1VB65</accession>
<dbReference type="InterPro" id="IPR025324">
    <property type="entry name" value="DUF4230"/>
</dbReference>
<comment type="caution">
    <text evidence="2">The sequence shown here is derived from an EMBL/GenBank/DDBJ whole genome shotgun (WGS) entry which is preliminary data.</text>
</comment>
<dbReference type="RefSeq" id="WP_124932574.1">
    <property type="nucleotide sequence ID" value="NZ_RQZC01000001.1"/>
</dbReference>
<reference evidence="2 3" key="1">
    <citation type="submission" date="2018-11" db="EMBL/GenBank/DDBJ databases">
        <title>Genomes From Bacteria Associated with the Canine Oral Cavity: a Test Case for Automated Genome-Based Taxonomic Assignment.</title>
        <authorList>
            <person name="Coil D.A."/>
            <person name="Jospin G."/>
            <person name="Darling A.E."/>
            <person name="Wallis C."/>
            <person name="Davis I.J."/>
            <person name="Harris S."/>
            <person name="Eisen J.A."/>
            <person name="Holcombe L.J."/>
            <person name="O'Flynn C."/>
        </authorList>
    </citation>
    <scope>NUCLEOTIDE SEQUENCE [LARGE SCALE GENOMIC DNA]</scope>
    <source>
        <strain evidence="2 3">OH5050</strain>
    </source>
</reference>
<keyword evidence="3" id="KW-1185">Reference proteome</keyword>
<protein>
    <submittedName>
        <fullName evidence="2">DUF4230 domain-containing protein</fullName>
    </submittedName>
</protein>
<evidence type="ECO:0000313" key="3">
    <source>
        <dbReference type="Proteomes" id="UP000271272"/>
    </source>
</evidence>
<feature type="compositionally biased region" description="Basic and acidic residues" evidence="1">
    <location>
        <begin position="11"/>
        <end position="24"/>
    </location>
</feature>
<dbReference type="AlphaFoldDB" id="A0A3P1VB65"/>
<dbReference type="OrthoDB" id="2067696at2"/>
<dbReference type="Pfam" id="PF14014">
    <property type="entry name" value="DUF4230"/>
    <property type="match status" value="1"/>
</dbReference>
<evidence type="ECO:0000256" key="1">
    <source>
        <dbReference type="SAM" id="MobiDB-lite"/>
    </source>
</evidence>
<evidence type="ECO:0000313" key="2">
    <source>
        <dbReference type="EMBL" id="RRD30655.1"/>
    </source>
</evidence>
<gene>
    <name evidence="2" type="ORF">EII10_00595</name>
</gene>
<organism evidence="2 3">
    <name type="scientific">Actinomyces bowdenii</name>
    <dbReference type="NCBI Taxonomy" id="131109"/>
    <lineage>
        <taxon>Bacteria</taxon>
        <taxon>Bacillati</taxon>
        <taxon>Actinomycetota</taxon>
        <taxon>Actinomycetes</taxon>
        <taxon>Actinomycetales</taxon>
        <taxon>Actinomycetaceae</taxon>
        <taxon>Actinomyces</taxon>
    </lineage>
</organism>
<dbReference type="EMBL" id="RQZC01000001">
    <property type="protein sequence ID" value="RRD30655.1"/>
    <property type="molecule type" value="Genomic_DNA"/>
</dbReference>
<proteinExistence type="predicted"/>
<feature type="region of interest" description="Disordered" evidence="1">
    <location>
        <begin position="1"/>
        <end position="24"/>
    </location>
</feature>